<organism evidence="3 4">
    <name type="scientific">Pseudanabaena galeata UHCC 0370</name>
    <dbReference type="NCBI Taxonomy" id="3110310"/>
    <lineage>
        <taxon>Bacteria</taxon>
        <taxon>Bacillati</taxon>
        <taxon>Cyanobacteriota</taxon>
        <taxon>Cyanophyceae</taxon>
        <taxon>Pseudanabaenales</taxon>
        <taxon>Pseudanabaenaceae</taxon>
        <taxon>Pseudanabaena</taxon>
    </lineage>
</organism>
<feature type="transmembrane region" description="Helical" evidence="2">
    <location>
        <begin position="913"/>
        <end position="932"/>
    </location>
</feature>
<dbReference type="PRINTS" id="PR00702">
    <property type="entry name" value="ACRIFLAVINRP"/>
</dbReference>
<protein>
    <submittedName>
        <fullName evidence="3">Efflux RND transporter permease subunit</fullName>
    </submittedName>
</protein>
<name>A0ABU5TJE4_9CYAN</name>
<feature type="compositionally biased region" description="Pro residues" evidence="1">
    <location>
        <begin position="1083"/>
        <end position="1094"/>
    </location>
</feature>
<feature type="transmembrane region" description="Helical" evidence="2">
    <location>
        <begin position="939"/>
        <end position="962"/>
    </location>
</feature>
<sequence length="1094" mass="120039">MTNSPQNPPKYSIIGQITNYFINSQLTILVIAVLVIFGIGAVVLTPKEENPQIIVPAAEVYLPYPGASASVVEKTLTNPIEAKLRELSGVEHIYSASQDSGAKVTVQFIVGQNWEDSLFKLQNHMFSNQDLLPKGASYLVKPVIIDDVPIVTLTITGKDYSDNQLRRIGERLLEDLRSIPNTANLAITGGQPRAIRVDLDPDKLASYKLSAPQIAQRLQNENVRLPAGDVSIGKTRLFIDGGNLFQSVNDVGEVIVGFGQGSTSPIYLRDVANVIDDFSDRTTISRINFRQDWDISIPYPDTKAQPKGEFVAQPAITIGIAKQKGTNAVTVAQQIFQRVEELKPQLPSGIAIAVTRNDGQTADRAVGDLYQSLGIAIFTVVALLVIFLGWRESSIVAFVIPLTLAGTLAVGFVSGQTINRITLFALILALGTLVDDAIAVTENIHRYFEETPNMNWRQKTQAAVMAVNELGTPVILSTITVILAFVPMAFVTGMMGPYMQPIPFNVPVAMIVSTTLALTITPFLALRMIKIKKGANGEDAHQVTKVEDGAIYRFYSKLMLPLLNSASRRRFVLFFIIGLMLASFLLPLTQTVKFRMLPKANKDTFLVQLDTPLGTELAETDRIVQDLEAILRQNPETTNFETYVGMGAPIDFNGMLRGATDRFGEHYADIRVHLTNKDARSIQSEGIVLSLRPKLTEVAQKYNAIVKLVEDPPGPPVRSTLLAEIYGSDYGKLRQLTKEVRAVFAQTAQVVDIDDSVKNQMPQMRLVVDREKVNRAGLTTQDVAQTINMAIAGSQVSTMKVSGELAPVGIQVRFADANRQSIDDLSRIQLPTSQGSLVPLTELVTFTPSTVDEPILHKDQRPVTYVMGEMGDRSSVYAVIEQIIYFFQNPLPKGYYIQWDGEWKLTLDVFRDLGLAMMVAVVLIYLILVGQFRSFKVPMIILGSIPLALIGILLVFAVNGVYFSATAMIGVIALAGIVVRNAIVLLEFIGDKLKEGSELKAAILEAGAVRFRPILLTSVTTMLGTLSILSDPVWSGLAWALLGGMLTSSFLTLFIIPILYYGDRITHKLTEDEQEDLDAPESPNFPPDQSPMLS</sequence>
<dbReference type="Gene3D" id="1.20.1640.10">
    <property type="entry name" value="Multidrug efflux transporter AcrB transmembrane domain"/>
    <property type="match status" value="2"/>
</dbReference>
<evidence type="ECO:0000256" key="2">
    <source>
        <dbReference type="SAM" id="Phobius"/>
    </source>
</evidence>
<dbReference type="Proteomes" id="UP001301388">
    <property type="component" value="Unassembled WGS sequence"/>
</dbReference>
<dbReference type="InterPro" id="IPR001036">
    <property type="entry name" value="Acrflvin-R"/>
</dbReference>
<dbReference type="Gene3D" id="3.30.70.1440">
    <property type="entry name" value="Multidrug efflux transporter AcrB pore domain"/>
    <property type="match status" value="1"/>
</dbReference>
<evidence type="ECO:0000256" key="1">
    <source>
        <dbReference type="SAM" id="MobiDB-lite"/>
    </source>
</evidence>
<dbReference type="RefSeq" id="WP_323261787.1">
    <property type="nucleotide sequence ID" value="NZ_JAYGIE010000072.1"/>
</dbReference>
<feature type="transmembrane region" description="Helical" evidence="2">
    <location>
        <begin position="462"/>
        <end position="486"/>
    </location>
</feature>
<dbReference type="PANTHER" id="PTHR32063:SF16">
    <property type="entry name" value="CATION EFFLUX SYSTEM (ACRB_ACRD_ACRF FAMILY)"/>
    <property type="match status" value="1"/>
</dbReference>
<dbReference type="EMBL" id="JAYGIE010000072">
    <property type="protein sequence ID" value="MEA5478264.1"/>
    <property type="molecule type" value="Genomic_DNA"/>
</dbReference>
<dbReference type="SUPFAM" id="SSF82714">
    <property type="entry name" value="Multidrug efflux transporter AcrB TolC docking domain, DN and DC subdomains"/>
    <property type="match status" value="2"/>
</dbReference>
<dbReference type="Gene3D" id="3.30.2090.10">
    <property type="entry name" value="Multidrug efflux transporter AcrB TolC docking domain, DN and DC subdomains"/>
    <property type="match status" value="2"/>
</dbReference>
<comment type="caution">
    <text evidence="3">The sequence shown here is derived from an EMBL/GenBank/DDBJ whole genome shotgun (WGS) entry which is preliminary data.</text>
</comment>
<dbReference type="Pfam" id="PF00873">
    <property type="entry name" value="ACR_tran"/>
    <property type="match status" value="1"/>
</dbReference>
<feature type="transmembrane region" description="Helical" evidence="2">
    <location>
        <begin position="395"/>
        <end position="415"/>
    </location>
</feature>
<dbReference type="PANTHER" id="PTHR32063">
    <property type="match status" value="1"/>
</dbReference>
<evidence type="ECO:0000313" key="4">
    <source>
        <dbReference type="Proteomes" id="UP001301388"/>
    </source>
</evidence>
<feature type="transmembrane region" description="Helical" evidence="2">
    <location>
        <begin position="1036"/>
        <end position="1061"/>
    </location>
</feature>
<feature type="transmembrane region" description="Helical" evidence="2">
    <location>
        <begin position="1011"/>
        <end position="1030"/>
    </location>
</feature>
<accession>A0ABU5TJE4</accession>
<keyword evidence="2" id="KW-0812">Transmembrane</keyword>
<gene>
    <name evidence="3" type="ORF">VB774_11615</name>
</gene>
<dbReference type="Gene3D" id="3.30.70.1430">
    <property type="entry name" value="Multidrug efflux transporter AcrB pore domain"/>
    <property type="match status" value="2"/>
</dbReference>
<keyword evidence="2" id="KW-1133">Transmembrane helix</keyword>
<feature type="transmembrane region" description="Helical" evidence="2">
    <location>
        <begin position="571"/>
        <end position="589"/>
    </location>
</feature>
<dbReference type="InterPro" id="IPR027463">
    <property type="entry name" value="AcrB_DN_DC_subdom"/>
</dbReference>
<evidence type="ECO:0000313" key="3">
    <source>
        <dbReference type="EMBL" id="MEA5478264.1"/>
    </source>
</evidence>
<feature type="transmembrane region" description="Helical" evidence="2">
    <location>
        <begin position="506"/>
        <end position="526"/>
    </location>
</feature>
<keyword evidence="2" id="KW-0472">Membrane</keyword>
<feature type="region of interest" description="Disordered" evidence="1">
    <location>
        <begin position="1072"/>
        <end position="1094"/>
    </location>
</feature>
<dbReference type="SUPFAM" id="SSF82866">
    <property type="entry name" value="Multidrug efflux transporter AcrB transmembrane domain"/>
    <property type="match status" value="2"/>
</dbReference>
<feature type="transmembrane region" description="Helical" evidence="2">
    <location>
        <begin position="369"/>
        <end position="388"/>
    </location>
</feature>
<proteinExistence type="predicted"/>
<dbReference type="Gene3D" id="3.30.70.1320">
    <property type="entry name" value="Multidrug efflux transporter AcrB pore domain like"/>
    <property type="match status" value="1"/>
</dbReference>
<keyword evidence="4" id="KW-1185">Reference proteome</keyword>
<feature type="transmembrane region" description="Helical" evidence="2">
    <location>
        <begin position="20"/>
        <end position="44"/>
    </location>
</feature>
<reference evidence="3 4" key="1">
    <citation type="submission" date="2023-12" db="EMBL/GenBank/DDBJ databases">
        <title>Baltic Sea Cyanobacteria.</title>
        <authorList>
            <person name="Delbaje E."/>
            <person name="Fewer D.P."/>
            <person name="Shishido T.K."/>
        </authorList>
    </citation>
    <scope>NUCLEOTIDE SEQUENCE [LARGE SCALE GENOMIC DNA]</scope>
    <source>
        <strain evidence="3 4">UHCC 0370</strain>
    </source>
</reference>
<feature type="transmembrane region" description="Helical" evidence="2">
    <location>
        <begin position="421"/>
        <end position="441"/>
    </location>
</feature>
<dbReference type="SUPFAM" id="SSF82693">
    <property type="entry name" value="Multidrug efflux transporter AcrB pore domain, PN1, PN2, PC1 and PC2 subdomains"/>
    <property type="match status" value="3"/>
</dbReference>
<feature type="transmembrane region" description="Helical" evidence="2">
    <location>
        <begin position="968"/>
        <end position="990"/>
    </location>
</feature>